<feature type="transmembrane region" description="Helical" evidence="1">
    <location>
        <begin position="110"/>
        <end position="133"/>
    </location>
</feature>
<organism evidence="2 3">
    <name type="scientific">Candidatus Collierbacteria bacterium CG09_land_8_20_14_0_10_46_12</name>
    <dbReference type="NCBI Taxonomy" id="1974533"/>
    <lineage>
        <taxon>Bacteria</taxon>
        <taxon>Candidatus Collieribacteriota</taxon>
    </lineage>
</organism>
<dbReference type="Pfam" id="PF04020">
    <property type="entry name" value="Phage_holin_4_2"/>
    <property type="match status" value="1"/>
</dbReference>
<protein>
    <recommendedName>
        <fullName evidence="4">Phage holin family protein</fullName>
    </recommendedName>
</protein>
<comment type="caution">
    <text evidence="2">The sequence shown here is derived from an EMBL/GenBank/DDBJ whole genome shotgun (WGS) entry which is preliminary data.</text>
</comment>
<sequence>MRKIVVNILSTALSFYVAQYFLSGVHLTNTWQSYLTASLVFVIFNFVLTPIIKLLLLPINLLTLGLFRWVTNVLVLYLFDLFFDGINITSFTFSGYTSSLISLPSTHLSLFWVLVLASLLMSLTYSFVTALFAGEN</sequence>
<gene>
    <name evidence="2" type="ORF">COT54_03000</name>
</gene>
<evidence type="ECO:0000313" key="3">
    <source>
        <dbReference type="Proteomes" id="UP000229574"/>
    </source>
</evidence>
<feature type="transmembrane region" description="Helical" evidence="1">
    <location>
        <begin position="5"/>
        <end position="22"/>
    </location>
</feature>
<evidence type="ECO:0000313" key="2">
    <source>
        <dbReference type="EMBL" id="PIS17745.1"/>
    </source>
</evidence>
<keyword evidence="1" id="KW-0812">Transmembrane</keyword>
<evidence type="ECO:0000256" key="1">
    <source>
        <dbReference type="SAM" id="Phobius"/>
    </source>
</evidence>
<feature type="transmembrane region" description="Helical" evidence="1">
    <location>
        <begin position="34"/>
        <end position="57"/>
    </location>
</feature>
<reference evidence="3" key="1">
    <citation type="submission" date="2017-09" db="EMBL/GenBank/DDBJ databases">
        <title>Depth-based differentiation of microbial function through sediment-hosted aquifers and enrichment of novel symbionts in the deep terrestrial subsurface.</title>
        <authorList>
            <person name="Probst A.J."/>
            <person name="Ladd B."/>
            <person name="Jarett J.K."/>
            <person name="Geller-Mcgrath D.E."/>
            <person name="Sieber C.M.K."/>
            <person name="Emerson J.B."/>
            <person name="Anantharaman K."/>
            <person name="Thomas B.C."/>
            <person name="Malmstrom R."/>
            <person name="Stieglmeier M."/>
            <person name="Klingl A."/>
            <person name="Woyke T."/>
            <person name="Ryan C.M."/>
            <person name="Banfield J.F."/>
        </authorList>
    </citation>
    <scope>NUCLEOTIDE SEQUENCE [LARGE SCALE GENOMIC DNA]</scope>
</reference>
<dbReference type="PANTHER" id="PTHR37309">
    <property type="entry name" value="SLR0284 PROTEIN"/>
    <property type="match status" value="1"/>
</dbReference>
<dbReference type="PANTHER" id="PTHR37309:SF1">
    <property type="entry name" value="SLR0284 PROTEIN"/>
    <property type="match status" value="1"/>
</dbReference>
<feature type="transmembrane region" description="Helical" evidence="1">
    <location>
        <begin position="69"/>
        <end position="90"/>
    </location>
</feature>
<evidence type="ECO:0008006" key="4">
    <source>
        <dbReference type="Google" id="ProtNLM"/>
    </source>
</evidence>
<dbReference type="EMBL" id="PEYY01000117">
    <property type="protein sequence ID" value="PIS17745.1"/>
    <property type="molecule type" value="Genomic_DNA"/>
</dbReference>
<dbReference type="AlphaFoldDB" id="A0A2H0WYQ7"/>
<proteinExistence type="predicted"/>
<keyword evidence="1" id="KW-0472">Membrane</keyword>
<name>A0A2H0WYQ7_9BACT</name>
<dbReference type="Proteomes" id="UP000229574">
    <property type="component" value="Unassembled WGS sequence"/>
</dbReference>
<accession>A0A2H0WYQ7</accession>
<keyword evidence="1" id="KW-1133">Transmembrane helix</keyword>
<dbReference type="InterPro" id="IPR007165">
    <property type="entry name" value="Phage_holin_4_2"/>
</dbReference>